<dbReference type="AlphaFoldDB" id="A0A9D1Z702"/>
<dbReference type="EMBL" id="DXCO01000027">
    <property type="protein sequence ID" value="HIY78051.1"/>
    <property type="molecule type" value="Genomic_DNA"/>
</dbReference>
<proteinExistence type="predicted"/>
<feature type="transmembrane region" description="Helical" evidence="1">
    <location>
        <begin position="163"/>
        <end position="183"/>
    </location>
</feature>
<feature type="transmembrane region" description="Helical" evidence="1">
    <location>
        <begin position="276"/>
        <end position="295"/>
    </location>
</feature>
<dbReference type="Proteomes" id="UP000824135">
    <property type="component" value="Unassembled WGS sequence"/>
</dbReference>
<accession>A0A9D1Z702</accession>
<evidence type="ECO:0000313" key="2">
    <source>
        <dbReference type="EMBL" id="HIY78051.1"/>
    </source>
</evidence>
<name>A0A9D1Z702_9FIRM</name>
<feature type="transmembrane region" description="Helical" evidence="1">
    <location>
        <begin position="218"/>
        <end position="240"/>
    </location>
</feature>
<comment type="caution">
    <text evidence="2">The sequence shown here is derived from an EMBL/GenBank/DDBJ whole genome shotgun (WGS) entry which is preliminary data.</text>
</comment>
<keyword evidence="1" id="KW-1133">Transmembrane helix</keyword>
<protein>
    <submittedName>
        <fullName evidence="2">Uncharacterized protein</fullName>
    </submittedName>
</protein>
<sequence>MNKKIADFAAAHGFYCDKKRACGLYNGYQVSIRFDSTTAFVGFHVNLGEKTNAVLSWLTITKKKDFRIANVITDSSGFYCIFLAWTAGGSLKKAENLLREITDYMKATGVPCEGCPYCGRPMEKPALVEDQSVLFYAHDECFNNKYMQVAAAESAESAAPNHYLNGFAGALIGALAGCAVFAILFAIGYLASLSSLVGALLASALYSKFGGKNNKVKIVIVTAVTFVLIIITFFVCNIVYVDHLMAENHLYGSATQMFFRLIRMDAEVKRAVIGDLLMTILFTVIGIVVNVVAMVRQQKKTSSTMKKY</sequence>
<keyword evidence="1" id="KW-0472">Membrane</keyword>
<keyword evidence="1" id="KW-0812">Transmembrane</keyword>
<evidence type="ECO:0000256" key="1">
    <source>
        <dbReference type="SAM" id="Phobius"/>
    </source>
</evidence>
<organism evidence="2 3">
    <name type="scientific">Candidatus Borkfalkia excrementavium</name>
    <dbReference type="NCBI Taxonomy" id="2838505"/>
    <lineage>
        <taxon>Bacteria</taxon>
        <taxon>Bacillati</taxon>
        <taxon>Bacillota</taxon>
        <taxon>Clostridia</taxon>
        <taxon>Christensenellales</taxon>
        <taxon>Christensenellaceae</taxon>
        <taxon>Candidatus Borkfalkia</taxon>
    </lineage>
</organism>
<reference evidence="2" key="1">
    <citation type="journal article" date="2021" name="PeerJ">
        <title>Extensive microbial diversity within the chicken gut microbiome revealed by metagenomics and culture.</title>
        <authorList>
            <person name="Gilroy R."/>
            <person name="Ravi A."/>
            <person name="Getino M."/>
            <person name="Pursley I."/>
            <person name="Horton D.L."/>
            <person name="Alikhan N.F."/>
            <person name="Baker D."/>
            <person name="Gharbi K."/>
            <person name="Hall N."/>
            <person name="Watson M."/>
            <person name="Adriaenssens E.M."/>
            <person name="Foster-Nyarko E."/>
            <person name="Jarju S."/>
            <person name="Secka A."/>
            <person name="Antonio M."/>
            <person name="Oren A."/>
            <person name="Chaudhuri R.R."/>
            <person name="La Ragione R."/>
            <person name="Hildebrand F."/>
            <person name="Pallen M.J."/>
        </authorList>
    </citation>
    <scope>NUCLEOTIDE SEQUENCE</scope>
    <source>
        <strain evidence="2">CHK199-9574</strain>
    </source>
</reference>
<evidence type="ECO:0000313" key="3">
    <source>
        <dbReference type="Proteomes" id="UP000824135"/>
    </source>
</evidence>
<reference evidence="2" key="2">
    <citation type="submission" date="2021-04" db="EMBL/GenBank/DDBJ databases">
        <authorList>
            <person name="Gilroy R."/>
        </authorList>
    </citation>
    <scope>NUCLEOTIDE SEQUENCE</scope>
    <source>
        <strain evidence="2">CHK199-9574</strain>
    </source>
</reference>
<gene>
    <name evidence="2" type="ORF">H9728_03315</name>
</gene>